<protein>
    <submittedName>
        <fullName evidence="4">FAD-linked oxidoreductase</fullName>
    </submittedName>
</protein>
<dbReference type="EMBL" id="JACHMC010000001">
    <property type="protein sequence ID" value="MBB4883680.1"/>
    <property type="molecule type" value="Genomic_DNA"/>
</dbReference>
<dbReference type="GO" id="GO:0003885">
    <property type="term" value="F:D-arabinono-1,4-lactone oxidase activity"/>
    <property type="evidence" value="ECO:0007669"/>
    <property type="project" value="InterPro"/>
</dbReference>
<organism evidence="4 5">
    <name type="scientific">Micrococcus flavus</name>
    <dbReference type="NCBI Taxonomy" id="384602"/>
    <lineage>
        <taxon>Bacteria</taxon>
        <taxon>Bacillati</taxon>
        <taxon>Actinomycetota</taxon>
        <taxon>Actinomycetes</taxon>
        <taxon>Micrococcales</taxon>
        <taxon>Micrococcaceae</taxon>
        <taxon>Micrococcus</taxon>
    </lineage>
</organism>
<dbReference type="InterPro" id="IPR016171">
    <property type="entry name" value="Vanillyl_alc_oxidase_C-sub2"/>
</dbReference>
<evidence type="ECO:0000259" key="3">
    <source>
        <dbReference type="PROSITE" id="PS51387"/>
    </source>
</evidence>
<dbReference type="InterPro" id="IPR016167">
    <property type="entry name" value="FAD-bd_PCMH_sub1"/>
</dbReference>
<keyword evidence="5" id="KW-1185">Reference proteome</keyword>
<dbReference type="InterPro" id="IPR007173">
    <property type="entry name" value="ALO_C"/>
</dbReference>
<dbReference type="InterPro" id="IPR006094">
    <property type="entry name" value="Oxid_FAD_bind_N"/>
</dbReference>
<dbReference type="NCBIfam" id="TIGR01679">
    <property type="entry name" value="bact_FAD_ox"/>
    <property type="match status" value="1"/>
</dbReference>
<dbReference type="Gene3D" id="3.30.70.2520">
    <property type="match status" value="1"/>
</dbReference>
<dbReference type="InterPro" id="IPR016169">
    <property type="entry name" value="FAD-bd_PCMH_sub2"/>
</dbReference>
<keyword evidence="1" id="KW-0560">Oxidoreductase</keyword>
<dbReference type="Gene3D" id="3.30.43.10">
    <property type="entry name" value="Uridine Diphospho-n-acetylenolpyruvylglucosamine Reductase, domain 2"/>
    <property type="match status" value="1"/>
</dbReference>
<evidence type="ECO:0000256" key="2">
    <source>
        <dbReference type="SAM" id="MobiDB-lite"/>
    </source>
</evidence>
<evidence type="ECO:0000313" key="5">
    <source>
        <dbReference type="Proteomes" id="UP000560081"/>
    </source>
</evidence>
<dbReference type="InterPro" id="IPR010031">
    <property type="entry name" value="FAD_lactone_oxidase-like"/>
</dbReference>
<dbReference type="GO" id="GO:0071949">
    <property type="term" value="F:FAD binding"/>
    <property type="evidence" value="ECO:0007669"/>
    <property type="project" value="InterPro"/>
</dbReference>
<dbReference type="SUPFAM" id="SSF56176">
    <property type="entry name" value="FAD-binding/transporter-associated domain-like"/>
    <property type="match status" value="1"/>
</dbReference>
<evidence type="ECO:0000256" key="1">
    <source>
        <dbReference type="ARBA" id="ARBA00023002"/>
    </source>
</evidence>
<dbReference type="AlphaFoldDB" id="A0A7W7L4R9"/>
<accession>A0A7W7L4R9</accession>
<dbReference type="GO" id="GO:0080049">
    <property type="term" value="F:L-gulono-1,4-lactone dehydrogenase activity"/>
    <property type="evidence" value="ECO:0007669"/>
    <property type="project" value="TreeGrafter"/>
</dbReference>
<dbReference type="GO" id="GO:0016020">
    <property type="term" value="C:membrane"/>
    <property type="evidence" value="ECO:0007669"/>
    <property type="project" value="InterPro"/>
</dbReference>
<dbReference type="InterPro" id="IPR036318">
    <property type="entry name" value="FAD-bd_PCMH-like_sf"/>
</dbReference>
<evidence type="ECO:0000313" key="4">
    <source>
        <dbReference type="EMBL" id="MBB4883680.1"/>
    </source>
</evidence>
<dbReference type="InterPro" id="IPR016166">
    <property type="entry name" value="FAD-bd_PCMH"/>
</dbReference>
<dbReference type="Proteomes" id="UP000560081">
    <property type="component" value="Unassembled WGS sequence"/>
</dbReference>
<gene>
    <name evidence="4" type="ORF">BJ976_002031</name>
</gene>
<feature type="region of interest" description="Disordered" evidence="2">
    <location>
        <begin position="1"/>
        <end position="23"/>
    </location>
</feature>
<dbReference type="PANTHER" id="PTHR43762:SF1">
    <property type="entry name" value="D-ARABINONO-1,4-LACTONE OXIDASE"/>
    <property type="match status" value="1"/>
</dbReference>
<dbReference type="PROSITE" id="PS51387">
    <property type="entry name" value="FAD_PCMH"/>
    <property type="match status" value="1"/>
</dbReference>
<dbReference type="RefSeq" id="WP_229667343.1">
    <property type="nucleotide sequence ID" value="NZ_BMLA01000004.1"/>
</dbReference>
<feature type="region of interest" description="Disordered" evidence="2">
    <location>
        <begin position="211"/>
        <end position="238"/>
    </location>
</feature>
<reference evidence="4 5" key="1">
    <citation type="submission" date="2020-08" db="EMBL/GenBank/DDBJ databases">
        <title>Sequencing the genomes of 1000 actinobacteria strains.</title>
        <authorList>
            <person name="Klenk H.-P."/>
        </authorList>
    </citation>
    <scope>NUCLEOTIDE SEQUENCE [LARGE SCALE GENOMIC DNA]</scope>
    <source>
        <strain evidence="4 5">DSM 19079</strain>
    </source>
</reference>
<dbReference type="PANTHER" id="PTHR43762">
    <property type="entry name" value="L-GULONOLACTONE OXIDASE"/>
    <property type="match status" value="1"/>
</dbReference>
<dbReference type="Gene3D" id="3.30.465.10">
    <property type="match status" value="1"/>
</dbReference>
<name>A0A7W7L4R9_9MICC</name>
<proteinExistence type="predicted"/>
<feature type="domain" description="FAD-binding PCMH-type" evidence="3">
    <location>
        <begin position="24"/>
        <end position="194"/>
    </location>
</feature>
<comment type="caution">
    <text evidence="4">The sequence shown here is derived from an EMBL/GenBank/DDBJ whole genome shotgun (WGS) entry which is preliminary data.</text>
</comment>
<dbReference type="Pfam" id="PF04030">
    <property type="entry name" value="ALO"/>
    <property type="match status" value="1"/>
</dbReference>
<dbReference type="Gene3D" id="1.10.45.10">
    <property type="entry name" value="Vanillyl-alcohol Oxidase, Chain A, domain 4"/>
    <property type="match status" value="1"/>
</dbReference>
<sequence>MSPTTTGGPARTVGPTHRTWSGAHRWTPAREVRPASADEVAAAVAAAAGEGLRVRAIGAGHSFSPVAVTDGVQLDLERMSGLTHVDHATGRVRVLAGTPLHQLGPLLGAHGLALANMGDIDRQSVGGALATSTHGTGLGFTGYAGMVTGLRLATADGALRWVDTEHEPELFEAARVSLGALGVIVEAELRCVPAFLLEAREQAEPLADVVPPSWSAAAPRTTSSSPGSPARTKQNTRLPLGAGVDPVGAFRSTVMDGILANGVYALMCRAGGQAPRIVPALNRVSAWGVDQRRYRDVSHRVFVADRSVRFREMEYALPLESFEEAFAGLQAVTRDLARRGVLPSFPVEVRAAAADDVWLSTAHGRDSVYIAVHRWHREDPTAYFRACEEVFAGLGGRPHWGKEHTRDAAWAAGAYPRFADFQAVRDAVDPGRVFTNDHLDRVFGA</sequence>
<dbReference type="PIRSF" id="PIRSF000136">
    <property type="entry name" value="LGO_GLO"/>
    <property type="match status" value="1"/>
</dbReference>
<dbReference type="Pfam" id="PF01565">
    <property type="entry name" value="FAD_binding_4"/>
    <property type="match status" value="1"/>
</dbReference>
<feature type="compositionally biased region" description="Low complexity" evidence="2">
    <location>
        <begin position="211"/>
        <end position="232"/>
    </location>
</feature>